<comment type="caution">
    <text evidence="1">The sequence shown here is derived from an EMBL/GenBank/DDBJ whole genome shotgun (WGS) entry which is preliminary data.</text>
</comment>
<evidence type="ECO:0008006" key="3">
    <source>
        <dbReference type="Google" id="ProtNLM"/>
    </source>
</evidence>
<keyword evidence="2" id="KW-1185">Reference proteome</keyword>
<accession>W4L2X8</accession>
<feature type="non-terminal residue" evidence="1">
    <location>
        <position position="1"/>
    </location>
</feature>
<sequence length="61" mass="6865">VIDAETYEAFQSWRAQQQGLTLADVFDDLRQLCIEVDYTLSVPARQDRANAFAEGLDDVSV</sequence>
<protein>
    <recommendedName>
        <fullName evidence="3">Prevent-host-death protein</fullName>
    </recommendedName>
</protein>
<dbReference type="EMBL" id="AZHW01001729">
    <property type="protein sequence ID" value="ETW92025.1"/>
    <property type="molecule type" value="Genomic_DNA"/>
</dbReference>
<organism evidence="1 2">
    <name type="scientific">Entotheonella factor</name>
    <dbReference type="NCBI Taxonomy" id="1429438"/>
    <lineage>
        <taxon>Bacteria</taxon>
        <taxon>Pseudomonadati</taxon>
        <taxon>Nitrospinota/Tectimicrobiota group</taxon>
        <taxon>Candidatus Tectimicrobiota</taxon>
        <taxon>Candidatus Entotheonellia</taxon>
        <taxon>Candidatus Entotheonellales</taxon>
        <taxon>Candidatus Entotheonellaceae</taxon>
        <taxon>Candidatus Entotheonella</taxon>
    </lineage>
</organism>
<dbReference type="HOGENOM" id="CLU_2909187_0_0_7"/>
<reference evidence="1 2" key="1">
    <citation type="journal article" date="2014" name="Nature">
        <title>An environmental bacterial taxon with a large and distinct metabolic repertoire.</title>
        <authorList>
            <person name="Wilson M.C."/>
            <person name="Mori T."/>
            <person name="Ruckert C."/>
            <person name="Uria A.R."/>
            <person name="Helf M.J."/>
            <person name="Takada K."/>
            <person name="Gernert C."/>
            <person name="Steffens U.A."/>
            <person name="Heycke N."/>
            <person name="Schmitt S."/>
            <person name="Rinke C."/>
            <person name="Helfrich E.J."/>
            <person name="Brachmann A.O."/>
            <person name="Gurgui C."/>
            <person name="Wakimoto T."/>
            <person name="Kracht M."/>
            <person name="Crusemann M."/>
            <person name="Hentschel U."/>
            <person name="Abe I."/>
            <person name="Matsunaga S."/>
            <person name="Kalinowski J."/>
            <person name="Takeyama H."/>
            <person name="Piel J."/>
        </authorList>
    </citation>
    <scope>NUCLEOTIDE SEQUENCE [LARGE SCALE GENOMIC DNA]</scope>
    <source>
        <strain evidence="2">TSY1</strain>
    </source>
</reference>
<name>W4L2X8_ENTF1</name>
<evidence type="ECO:0000313" key="2">
    <source>
        <dbReference type="Proteomes" id="UP000019141"/>
    </source>
</evidence>
<dbReference type="AlphaFoldDB" id="W4L2X8"/>
<dbReference type="Proteomes" id="UP000019141">
    <property type="component" value="Unassembled WGS sequence"/>
</dbReference>
<evidence type="ECO:0000313" key="1">
    <source>
        <dbReference type="EMBL" id="ETW92025.1"/>
    </source>
</evidence>
<proteinExistence type="predicted"/>
<gene>
    <name evidence="1" type="ORF">ETSY1_45605</name>
</gene>